<dbReference type="InterPro" id="IPR051472">
    <property type="entry name" value="T3SS_Stator/FliH"/>
</dbReference>
<proteinExistence type="inferred from homology"/>
<evidence type="ECO:0000259" key="7">
    <source>
        <dbReference type="Pfam" id="PF02108"/>
    </source>
</evidence>
<evidence type="ECO:0000256" key="2">
    <source>
        <dbReference type="ARBA" id="ARBA00006602"/>
    </source>
</evidence>
<dbReference type="KEGG" id="aaut:ACETAC_06755"/>
<comment type="similarity">
    <text evidence="2">Belongs to the FliH family.</text>
</comment>
<evidence type="ECO:0000313" key="9">
    <source>
        <dbReference type="Proteomes" id="UP000671913"/>
    </source>
</evidence>
<keyword evidence="4" id="KW-1005">Bacterial flagellum biogenesis</keyword>
<dbReference type="PANTHER" id="PTHR34982:SF1">
    <property type="entry name" value="FLAGELLAR ASSEMBLY PROTEIN FLIH"/>
    <property type="match status" value="1"/>
</dbReference>
<accession>A0A975AUC6</accession>
<dbReference type="PANTHER" id="PTHR34982">
    <property type="entry name" value="YOP PROTEINS TRANSLOCATION PROTEIN L"/>
    <property type="match status" value="1"/>
</dbReference>
<name>A0A975AUC6_9THEO</name>
<dbReference type="InterPro" id="IPR018035">
    <property type="entry name" value="Flagellar_FliH/T3SS_HrpE"/>
</dbReference>
<evidence type="ECO:0000256" key="5">
    <source>
        <dbReference type="ARBA" id="ARBA00022927"/>
    </source>
</evidence>
<gene>
    <name evidence="8" type="ORF">ACETAC_06755</name>
</gene>
<dbReference type="Pfam" id="PF02108">
    <property type="entry name" value="FliH"/>
    <property type="match status" value="1"/>
</dbReference>
<keyword evidence="6" id="KW-1006">Bacterial flagellum protein export</keyword>
<evidence type="ECO:0000256" key="4">
    <source>
        <dbReference type="ARBA" id="ARBA00022795"/>
    </source>
</evidence>
<evidence type="ECO:0000313" key="8">
    <source>
        <dbReference type="EMBL" id="QSZ26611.1"/>
    </source>
</evidence>
<keyword evidence="8" id="KW-0282">Flagellum</keyword>
<sequence>MILLFKVIKTGAVDILPPVEIDKSINLKKDIGNQDTLNEEHFNFIEKELKKIQNIQNKIIEKAHIEAENILEEAHMKASQIEKEAEKSGYDVGFKKGFEEGIKKGNFETSKIIDEAKKIKEEILIERSKLYDEYESDMVHIIIDCVEKLIDINMEDNNDLIINLIKKGMENYEASDKVIVRVCEKDYDYCIKNKEKIIKNIKFVDDINFVKDLSLKKGDCVINTPYGMINSGVLVQINTLKEILEGVLNEQ</sequence>
<keyword evidence="9" id="KW-1185">Reference proteome</keyword>
<evidence type="ECO:0000256" key="3">
    <source>
        <dbReference type="ARBA" id="ARBA00022448"/>
    </source>
</evidence>
<dbReference type="Proteomes" id="UP000671913">
    <property type="component" value="Chromosome"/>
</dbReference>
<organism evidence="8 9">
    <name type="scientific">Aceticella autotrophica</name>
    <dbReference type="NCBI Taxonomy" id="2755338"/>
    <lineage>
        <taxon>Bacteria</taxon>
        <taxon>Bacillati</taxon>
        <taxon>Bacillota</taxon>
        <taxon>Clostridia</taxon>
        <taxon>Thermoanaerobacterales</taxon>
        <taxon>Thermoanaerobacteraceae</taxon>
        <taxon>Aceticella</taxon>
    </lineage>
</organism>
<dbReference type="GO" id="GO:0015031">
    <property type="term" value="P:protein transport"/>
    <property type="evidence" value="ECO:0007669"/>
    <property type="project" value="UniProtKB-KW"/>
</dbReference>
<dbReference type="SUPFAM" id="SSF160527">
    <property type="entry name" value="V-type ATPase subunit E-like"/>
    <property type="match status" value="1"/>
</dbReference>
<keyword evidence="8" id="KW-0969">Cilium</keyword>
<dbReference type="EMBL" id="CP060096">
    <property type="protein sequence ID" value="QSZ26611.1"/>
    <property type="molecule type" value="Genomic_DNA"/>
</dbReference>
<evidence type="ECO:0000256" key="6">
    <source>
        <dbReference type="ARBA" id="ARBA00023225"/>
    </source>
</evidence>
<reference evidence="8" key="1">
    <citation type="submission" date="2020-08" db="EMBL/GenBank/DDBJ databases">
        <title>Genomic insights into the carbon and energy metabolism of the first obligate autotrophic acetogenic bacterium Aceticella autotrophica gen. nov., sp. nov.</title>
        <authorList>
            <person name="Toshchakov S.V."/>
            <person name="Elcheninov A.G."/>
            <person name="Kublanov I.V."/>
            <person name="Frolov E.N."/>
            <person name="Lebedinsky A.V."/>
        </authorList>
    </citation>
    <scope>NUCLEOTIDE SEQUENCE</scope>
    <source>
        <strain evidence="8">3443-3Ac</strain>
    </source>
</reference>
<protein>
    <submittedName>
        <fullName evidence="8">Flagellar biosynthesis protein</fullName>
    </submittedName>
</protein>
<keyword evidence="3" id="KW-0813">Transport</keyword>
<dbReference type="GO" id="GO:0044781">
    <property type="term" value="P:bacterial-type flagellum organization"/>
    <property type="evidence" value="ECO:0007669"/>
    <property type="project" value="UniProtKB-KW"/>
</dbReference>
<keyword evidence="5" id="KW-0653">Protein transport</keyword>
<dbReference type="AlphaFoldDB" id="A0A975AUC6"/>
<evidence type="ECO:0000256" key="1">
    <source>
        <dbReference type="ARBA" id="ARBA00003041"/>
    </source>
</evidence>
<keyword evidence="8" id="KW-0966">Cell projection</keyword>
<feature type="domain" description="Flagellar assembly protein FliH/Type III secretion system HrpE" evidence="7">
    <location>
        <begin position="112"/>
        <end position="239"/>
    </location>
</feature>
<comment type="function">
    <text evidence="1">Needed for flagellar regrowth and assembly.</text>
</comment>
<dbReference type="GO" id="GO:0005829">
    <property type="term" value="C:cytosol"/>
    <property type="evidence" value="ECO:0007669"/>
    <property type="project" value="TreeGrafter"/>
</dbReference>